<protein>
    <submittedName>
        <fullName evidence="1">Uncharacterized protein</fullName>
    </submittedName>
</protein>
<dbReference type="EMBL" id="CM046116">
    <property type="protein sequence ID" value="KAI8421901.1"/>
    <property type="molecule type" value="Genomic_DNA"/>
</dbReference>
<dbReference type="Proteomes" id="UP001064048">
    <property type="component" value="Chromosome 16"/>
</dbReference>
<keyword evidence="2" id="KW-1185">Reference proteome</keyword>
<name>A0ACC0JCR8_CHOFU</name>
<reference evidence="1 2" key="1">
    <citation type="journal article" date="2022" name="Genome Biol. Evol.">
        <title>The Spruce Budworm Genome: Reconstructing the Evolutionary History of Antifreeze Proteins.</title>
        <authorList>
            <person name="Beliveau C."/>
            <person name="Gagne P."/>
            <person name="Picq S."/>
            <person name="Vernygora O."/>
            <person name="Keeling C.I."/>
            <person name="Pinkney K."/>
            <person name="Doucet D."/>
            <person name="Wen F."/>
            <person name="Johnston J.S."/>
            <person name="Maaroufi H."/>
            <person name="Boyle B."/>
            <person name="Laroche J."/>
            <person name="Dewar K."/>
            <person name="Juretic N."/>
            <person name="Blackburn G."/>
            <person name="Nisole A."/>
            <person name="Brunet B."/>
            <person name="Brandao M."/>
            <person name="Lumley L."/>
            <person name="Duan J."/>
            <person name="Quan G."/>
            <person name="Lucarotti C.J."/>
            <person name="Roe A.D."/>
            <person name="Sperling F.A.H."/>
            <person name="Levesque R.C."/>
            <person name="Cusson M."/>
        </authorList>
    </citation>
    <scope>NUCLEOTIDE SEQUENCE [LARGE SCALE GENOMIC DNA]</scope>
    <source>
        <strain evidence="1">Glfc:IPQL:Cfum</strain>
    </source>
</reference>
<organism evidence="1 2">
    <name type="scientific">Choristoneura fumiferana</name>
    <name type="common">Spruce budworm moth</name>
    <name type="synonym">Archips fumiferana</name>
    <dbReference type="NCBI Taxonomy" id="7141"/>
    <lineage>
        <taxon>Eukaryota</taxon>
        <taxon>Metazoa</taxon>
        <taxon>Ecdysozoa</taxon>
        <taxon>Arthropoda</taxon>
        <taxon>Hexapoda</taxon>
        <taxon>Insecta</taxon>
        <taxon>Pterygota</taxon>
        <taxon>Neoptera</taxon>
        <taxon>Endopterygota</taxon>
        <taxon>Lepidoptera</taxon>
        <taxon>Glossata</taxon>
        <taxon>Ditrysia</taxon>
        <taxon>Tortricoidea</taxon>
        <taxon>Tortricidae</taxon>
        <taxon>Tortricinae</taxon>
        <taxon>Choristoneura</taxon>
    </lineage>
</organism>
<evidence type="ECO:0000313" key="1">
    <source>
        <dbReference type="EMBL" id="KAI8421901.1"/>
    </source>
</evidence>
<comment type="caution">
    <text evidence="1">The sequence shown here is derived from an EMBL/GenBank/DDBJ whole genome shotgun (WGS) entry which is preliminary data.</text>
</comment>
<evidence type="ECO:0000313" key="2">
    <source>
        <dbReference type="Proteomes" id="UP001064048"/>
    </source>
</evidence>
<gene>
    <name evidence="1" type="ORF">MSG28_009832</name>
</gene>
<proteinExistence type="predicted"/>
<accession>A0ACC0JCR8</accession>
<sequence length="1669" mass="189736">MQKNKLTMNREASRGSGCRAPSKITRCSCTDCDNSFCGVKINETNRCNKCREYETSVYYYGEEARSNSRVANDTDTSNRVFKLNMDLNATESKTRYKFNKNVTDDLDVNVAENEKDAAEVQKVGKNNSQKGMSNTTAHLSAQIMNLSFKDYKESVSVEKTRAPQKVLSNANDIFKKIKEAYDACTCKICECLIGKSLPSPDKPCDCEPCNCKDCTNYRKGLTNSGVDPRIIPLMQLDKTENEIRQSKKCDCKPCECVQCGESNPEPCSCKPCQCVECKSMVIHKTKTIIVAPMEEGSQRAHCLCSPCDCTRCTHRGLNLSPNRVHEMSTGINRHPNCHCEACMNEACEPNGTDSCRCETRRGIMSKPFDRNPHDFNIHRATVYINPLKKNTKQSKPDQTISIYAAKDTTHFPIKSEQSNTKKCMCKVCECIVCQCKDKDLKNSKTSQICDNKSLKAVKIPSVHATFCKCSPCECKLCSNGNQTNFGDSKTKNCECQVCDCLYCEGALQPLDDISSILPITITCGTNKCNCGPSCKCDSLQRTLRRNNDDKNYINNDKLFDEDFYPIKNEEFIRSSILQNDALSEPELLSKSSEYTQLKHSRGQSNVFKNEASAHKISKQNLTIYHVIPERKFKPPFYNSELSSGKRNNSDLNDSKNENGETHDIFEKKKEDKDLTEFYYASTSKSSSSGAKLEIPDQHYTRNNVLESVITACLKDAMDPSTCYKSQTPSLLSIPLSTHNLLNLSNSSITYSRKSHQLTISSPNEKVDSLSASIHVKNDKKYIMNLLETYGNDNIRSPPKYKVKQCECNICQCCATCEDQNDLSKMNANEVTQTFYDGTSCVEDDDCFLCNRFETYFKSNLPDGKSDSAVEKNRRKTTLNRKEGDMQNKYCAWKTENGNPRPYSSVNTIDLLLPRKSAPYERALKTLQKAKEFSLELGRLLEKYERANLEYESISKKLKQSHESIFNNFNYNSCYARPRPDYISQTHEYFKNKVNNSSPLYKKMPLIDENAKKPIHKTESISTRDNYGENFSVIDEVTVDRSIGTITTNSLKSLCLNYSDKFRSSTSEDFVDKCYENNSVINGSVNPISDLLNQKAGEVINDKQPDEMKLTEKYYNIYRKLMQRTAHVTKLSEINLIPAESQTFDCDTLKKLIKQKMKTLVKQLCEIEKKSKSGNAFGDETRLSNILAVVEELKAQNIMGVDTITDISKETKTTMKVIEPSKIEAMDPVKVPSTQNTATTELEEQKSTMKGLTKSMGSTTLQSALGSTELQSLNICSLHFRSKDLVDHKDGKRLKRDAVPVYNNTDEVVETDDDSCDEDEEDNRNLLMLKNRLTSSSNHESSSTQIQDDTESDDEHVQKFEMYKNTFREQFGIAPVIPETIEKLKELKRIICQSYGSSDTRLENTSSYDTARGKSKVNLIENSSDEAQWQNVENTNDLHKFIPRKQVTNVPSRQEEIPDREKNLAVNGEEEKIMSSEKVNVLSSTEEKLMLTKEVKIVTSLEDDMVPTKEVQDTEERIDDIAMIPSGVKRNYDIVEEDLNNLNKKEIEIIDEHLPENRSLLEDLKKVLRRNQVLKHKKERSLDLMYLYEIAKRQHLPLDEEYLHNNVLSREELDEIKEMILKKSVSSIHGVSRRKVKNRNTQGDGKDSEVCEISNSLIMELMREDKVANK</sequence>